<evidence type="ECO:0000256" key="12">
    <source>
        <dbReference type="ARBA" id="ARBA00048366"/>
    </source>
</evidence>
<keyword evidence="17" id="KW-1185">Reference proteome</keyword>
<dbReference type="GO" id="GO:0005737">
    <property type="term" value="C:cytoplasm"/>
    <property type="evidence" value="ECO:0007669"/>
    <property type="project" value="UniProtKB-SubCell"/>
</dbReference>
<comment type="subcellular location">
    <subcellularLocation>
        <location evidence="1 13">Cytoplasm</location>
    </subcellularLocation>
</comment>
<comment type="function">
    <text evidence="13">Required for the formation of a threonylcarbamoyl group on adenosine at position 37 (t(6)A37) in tRNAs that read codons beginning with adenine.</text>
</comment>
<evidence type="ECO:0000256" key="11">
    <source>
        <dbReference type="ARBA" id="ARBA00029774"/>
    </source>
</evidence>
<feature type="binding site" evidence="14">
    <location>
        <position position="125"/>
    </location>
    <ligand>
        <name>ATP</name>
        <dbReference type="ChEBI" id="CHEBI:30616"/>
    </ligand>
</feature>
<dbReference type="PROSITE" id="PS51163">
    <property type="entry name" value="YRDC"/>
    <property type="match status" value="1"/>
</dbReference>
<feature type="binding site" evidence="14">
    <location>
        <position position="151"/>
    </location>
    <ligand>
        <name>ATP</name>
        <dbReference type="ChEBI" id="CHEBI:30616"/>
    </ligand>
</feature>
<feature type="binding site" evidence="14">
    <location>
        <position position="149"/>
    </location>
    <ligand>
        <name>L-threonine</name>
        <dbReference type="ChEBI" id="CHEBI:57926"/>
    </ligand>
</feature>
<dbReference type="GO" id="GO:0000049">
    <property type="term" value="F:tRNA binding"/>
    <property type="evidence" value="ECO:0007669"/>
    <property type="project" value="TreeGrafter"/>
</dbReference>
<dbReference type="GO" id="GO:0008033">
    <property type="term" value="P:tRNA processing"/>
    <property type="evidence" value="ECO:0007669"/>
    <property type="project" value="UniProtKB-KW"/>
</dbReference>
<keyword evidence="8 13" id="KW-0548">Nucleotidyltransferase</keyword>
<feature type="binding site" evidence="14">
    <location>
        <position position="189"/>
    </location>
    <ligand>
        <name>L-threonine</name>
        <dbReference type="ChEBI" id="CHEBI:57926"/>
    </ligand>
</feature>
<gene>
    <name evidence="16" type="ORF">HNR44_002458</name>
</gene>
<dbReference type="EC" id="2.7.7.87" evidence="3 13"/>
<dbReference type="InterPro" id="IPR010923">
    <property type="entry name" value="T(6)A37_SUA5"/>
</dbReference>
<dbReference type="PANTHER" id="PTHR17490:SF16">
    <property type="entry name" value="THREONYLCARBAMOYL-AMP SYNTHASE"/>
    <property type="match status" value="1"/>
</dbReference>
<dbReference type="Gene3D" id="3.90.870.10">
    <property type="entry name" value="DHBP synthase"/>
    <property type="match status" value="1"/>
</dbReference>
<evidence type="ECO:0000256" key="13">
    <source>
        <dbReference type="PIRNR" id="PIRNR004930"/>
    </source>
</evidence>
<comment type="caution">
    <text evidence="16">The sequence shown here is derived from an EMBL/GenBank/DDBJ whole genome shotgun (WGS) entry which is preliminary data.</text>
</comment>
<evidence type="ECO:0000256" key="3">
    <source>
        <dbReference type="ARBA" id="ARBA00012584"/>
    </source>
</evidence>
<comment type="catalytic activity">
    <reaction evidence="12 13">
        <text>L-threonine + hydrogencarbonate + ATP = L-threonylcarbamoyladenylate + diphosphate + H2O</text>
        <dbReference type="Rhea" id="RHEA:36407"/>
        <dbReference type="ChEBI" id="CHEBI:15377"/>
        <dbReference type="ChEBI" id="CHEBI:17544"/>
        <dbReference type="ChEBI" id="CHEBI:30616"/>
        <dbReference type="ChEBI" id="CHEBI:33019"/>
        <dbReference type="ChEBI" id="CHEBI:57926"/>
        <dbReference type="ChEBI" id="CHEBI:73682"/>
        <dbReference type="EC" id="2.7.7.87"/>
    </reaction>
</comment>
<dbReference type="GO" id="GO:0006450">
    <property type="term" value="P:regulation of translational fidelity"/>
    <property type="evidence" value="ECO:0007669"/>
    <property type="project" value="TreeGrafter"/>
</dbReference>
<dbReference type="SUPFAM" id="SSF55821">
    <property type="entry name" value="YrdC/RibB"/>
    <property type="match status" value="1"/>
</dbReference>
<evidence type="ECO:0000256" key="14">
    <source>
        <dbReference type="PIRSR" id="PIRSR004930-1"/>
    </source>
</evidence>
<reference evidence="16 17" key="1">
    <citation type="submission" date="2020-08" db="EMBL/GenBank/DDBJ databases">
        <title>Genomic Encyclopedia of Type Strains, Phase IV (KMG-IV): sequencing the most valuable type-strain genomes for metagenomic binning, comparative biology and taxonomic classification.</title>
        <authorList>
            <person name="Goeker M."/>
        </authorList>
    </citation>
    <scope>NUCLEOTIDE SEQUENCE [LARGE SCALE GENOMIC DNA]</scope>
    <source>
        <strain evidence="16 17">DSM 21769</strain>
    </source>
</reference>
<dbReference type="RefSeq" id="WP_184404533.1">
    <property type="nucleotide sequence ID" value="NZ_JACHHJ010000003.1"/>
</dbReference>
<keyword evidence="10 13" id="KW-0067">ATP-binding</keyword>
<dbReference type="AlphaFoldDB" id="A0A841Q068"/>
<keyword evidence="6 13" id="KW-0808">Transferase</keyword>
<dbReference type="Pfam" id="PF01300">
    <property type="entry name" value="Sua5_yciO_yrdC"/>
    <property type="match status" value="1"/>
</dbReference>
<dbReference type="InterPro" id="IPR006070">
    <property type="entry name" value="Sua5-like_dom"/>
</dbReference>
<proteinExistence type="inferred from homology"/>
<dbReference type="Pfam" id="PF03481">
    <property type="entry name" value="Sua5_C"/>
    <property type="match status" value="1"/>
</dbReference>
<feature type="domain" description="YrdC-like" evidence="15">
    <location>
        <begin position="21"/>
        <end position="207"/>
    </location>
</feature>
<evidence type="ECO:0000313" key="17">
    <source>
        <dbReference type="Proteomes" id="UP000568839"/>
    </source>
</evidence>
<protein>
    <recommendedName>
        <fullName evidence="4 13">Threonylcarbamoyl-AMP synthase</fullName>
        <shortName evidence="13">TC-AMP synthase</shortName>
        <ecNumber evidence="3 13">2.7.7.87</ecNumber>
    </recommendedName>
    <alternativeName>
        <fullName evidence="11 13">L-threonylcarbamoyladenylate synthase</fullName>
    </alternativeName>
</protein>
<keyword evidence="9 13" id="KW-0547">Nucleotide-binding</keyword>
<evidence type="ECO:0000256" key="5">
    <source>
        <dbReference type="ARBA" id="ARBA00022490"/>
    </source>
</evidence>
<dbReference type="NCBIfam" id="TIGR00057">
    <property type="entry name" value="L-threonylcarbamoyladenylate synthase"/>
    <property type="match status" value="1"/>
</dbReference>
<dbReference type="InterPro" id="IPR005145">
    <property type="entry name" value="Sua5_C"/>
</dbReference>
<evidence type="ECO:0000259" key="15">
    <source>
        <dbReference type="PROSITE" id="PS51163"/>
    </source>
</evidence>
<dbReference type="InterPro" id="IPR038385">
    <property type="entry name" value="Sua5/YwlC_C"/>
</dbReference>
<feature type="binding site" evidence="14">
    <location>
        <position position="66"/>
    </location>
    <ligand>
        <name>ATP</name>
        <dbReference type="ChEBI" id="CHEBI:30616"/>
    </ligand>
</feature>
<dbReference type="Proteomes" id="UP000568839">
    <property type="component" value="Unassembled WGS sequence"/>
</dbReference>
<feature type="binding site" evidence="14">
    <location>
        <position position="129"/>
    </location>
    <ligand>
        <name>L-threonine</name>
        <dbReference type="ChEBI" id="CHEBI:57926"/>
    </ligand>
</feature>
<keyword evidence="7 13" id="KW-0819">tRNA processing</keyword>
<dbReference type="InterPro" id="IPR017945">
    <property type="entry name" value="DHBP_synth_RibB-like_a/b_dom"/>
</dbReference>
<feature type="binding site" evidence="14">
    <location>
        <position position="203"/>
    </location>
    <ligand>
        <name>ATP</name>
        <dbReference type="ChEBI" id="CHEBI:30616"/>
    </ligand>
</feature>
<evidence type="ECO:0000256" key="8">
    <source>
        <dbReference type="ARBA" id="ARBA00022695"/>
    </source>
</evidence>
<dbReference type="FunFam" id="3.90.870.10:FF:000008">
    <property type="entry name" value="Threonylcarbamoyl-AMP synthase"/>
    <property type="match status" value="1"/>
</dbReference>
<organism evidence="16 17">
    <name type="scientific">Geomicrobium halophilum</name>
    <dbReference type="NCBI Taxonomy" id="549000"/>
    <lineage>
        <taxon>Bacteria</taxon>
        <taxon>Bacillati</taxon>
        <taxon>Bacillota</taxon>
        <taxon>Bacilli</taxon>
        <taxon>Bacillales</taxon>
        <taxon>Geomicrobium</taxon>
    </lineage>
</organism>
<keyword evidence="5 13" id="KW-0963">Cytoplasm</keyword>
<dbReference type="InterPro" id="IPR050156">
    <property type="entry name" value="TC-AMP_synthase_SUA5"/>
</dbReference>
<dbReference type="PANTHER" id="PTHR17490">
    <property type="entry name" value="SUA5"/>
    <property type="match status" value="1"/>
</dbReference>
<name>A0A841Q068_9BACL</name>
<dbReference type="EMBL" id="JACHHJ010000003">
    <property type="protein sequence ID" value="MBB6450475.1"/>
    <property type="molecule type" value="Genomic_DNA"/>
</dbReference>
<dbReference type="GO" id="GO:0061710">
    <property type="term" value="F:L-threonylcarbamoyladenylate synthase"/>
    <property type="evidence" value="ECO:0007669"/>
    <property type="project" value="UniProtKB-EC"/>
</dbReference>
<feature type="binding site" evidence="14">
    <location>
        <position position="43"/>
    </location>
    <ligand>
        <name>L-threonine</name>
        <dbReference type="ChEBI" id="CHEBI:57926"/>
    </ligand>
</feature>
<dbReference type="GO" id="GO:0003725">
    <property type="term" value="F:double-stranded RNA binding"/>
    <property type="evidence" value="ECO:0007669"/>
    <property type="project" value="UniProtKB-UniRule"/>
</dbReference>
<comment type="similarity">
    <text evidence="2 13">Belongs to the SUA5 family.</text>
</comment>
<feature type="binding site" evidence="14">
    <location>
        <position position="159"/>
    </location>
    <ligand>
        <name>ATP</name>
        <dbReference type="ChEBI" id="CHEBI:30616"/>
    </ligand>
</feature>
<evidence type="ECO:0000256" key="7">
    <source>
        <dbReference type="ARBA" id="ARBA00022694"/>
    </source>
</evidence>
<evidence type="ECO:0000256" key="4">
    <source>
        <dbReference type="ARBA" id="ARBA00015492"/>
    </source>
</evidence>
<dbReference type="PIRSF" id="PIRSF004930">
    <property type="entry name" value="Tln_factor_SUA5"/>
    <property type="match status" value="1"/>
</dbReference>
<dbReference type="GO" id="GO:0005524">
    <property type="term" value="F:ATP binding"/>
    <property type="evidence" value="ECO:0007669"/>
    <property type="project" value="UniProtKB-UniRule"/>
</dbReference>
<dbReference type="FunFam" id="3.40.50.11030:FF:000001">
    <property type="entry name" value="Threonylcarbamoyl-AMP synthase"/>
    <property type="match status" value="1"/>
</dbReference>
<evidence type="ECO:0000256" key="2">
    <source>
        <dbReference type="ARBA" id="ARBA00007663"/>
    </source>
</evidence>
<accession>A0A841Q068</accession>
<dbReference type="Gene3D" id="3.40.50.11030">
    <property type="entry name" value="Threonylcarbamoyl-AMP synthase, C-terminal domain"/>
    <property type="match status" value="1"/>
</dbReference>
<evidence type="ECO:0000313" key="16">
    <source>
        <dbReference type="EMBL" id="MBB6450475.1"/>
    </source>
</evidence>
<evidence type="ECO:0000256" key="10">
    <source>
        <dbReference type="ARBA" id="ARBA00022840"/>
    </source>
</evidence>
<evidence type="ECO:0000256" key="1">
    <source>
        <dbReference type="ARBA" id="ARBA00004496"/>
    </source>
</evidence>
<feature type="binding site" evidence="14">
    <location>
        <position position="75"/>
    </location>
    <ligand>
        <name>L-threonine</name>
        <dbReference type="ChEBI" id="CHEBI:57926"/>
    </ligand>
</feature>
<feature type="binding site" evidence="14">
    <location>
        <position position="242"/>
    </location>
    <ligand>
        <name>ATP</name>
        <dbReference type="ChEBI" id="CHEBI:30616"/>
    </ligand>
</feature>
<evidence type="ECO:0000256" key="9">
    <source>
        <dbReference type="ARBA" id="ARBA00022741"/>
    </source>
</evidence>
<sequence length="345" mass="37198">MNYQQTEHWVVDKLVDVHNDQECIEKAAKLLRTEELVAFPTETVYGLGANGLSTCAVQKIFEAKGRPSDNPLILHIGSFEQLDALVTKRSSIADQLIEQYWPGPLTLIFPVSKQVPATVTGGLDTVAIRMPGHDLARAIISASAVPVAAPSANRSGRPSPTRAEHVKEDLDGRVAAIIDGGPTGYGLESTVVDVSGERPVILRPGGVTEEDLQKTLGISIASESVEKGKESVRAPGMKYRHYAPKTQLLLVEGSVDIMQKRIAEAQKQGKRVAAAVTSERESLITAEEILILGSAGDLDSISSRLYAILRDVDKLDVDILFVQTFVEAGLGKAIMNRLRKAADDS</sequence>
<evidence type="ECO:0000256" key="6">
    <source>
        <dbReference type="ARBA" id="ARBA00022679"/>
    </source>
</evidence>
<feature type="binding site" evidence="14">
    <location>
        <position position="70"/>
    </location>
    <ligand>
        <name>ATP</name>
        <dbReference type="ChEBI" id="CHEBI:30616"/>
    </ligand>
</feature>